<feature type="transmembrane region" description="Helical" evidence="1">
    <location>
        <begin position="19"/>
        <end position="52"/>
    </location>
</feature>
<reference evidence="2" key="1">
    <citation type="journal article" date="2020" name="Stud. Mycol.">
        <title>101 Dothideomycetes genomes: a test case for predicting lifestyles and emergence of pathogens.</title>
        <authorList>
            <person name="Haridas S."/>
            <person name="Albert R."/>
            <person name="Binder M."/>
            <person name="Bloem J."/>
            <person name="Labutti K."/>
            <person name="Salamov A."/>
            <person name="Andreopoulos B."/>
            <person name="Baker S."/>
            <person name="Barry K."/>
            <person name="Bills G."/>
            <person name="Bluhm B."/>
            <person name="Cannon C."/>
            <person name="Castanera R."/>
            <person name="Culley D."/>
            <person name="Daum C."/>
            <person name="Ezra D."/>
            <person name="Gonzalez J."/>
            <person name="Henrissat B."/>
            <person name="Kuo A."/>
            <person name="Liang C."/>
            <person name="Lipzen A."/>
            <person name="Lutzoni F."/>
            <person name="Magnuson J."/>
            <person name="Mondo S."/>
            <person name="Nolan M."/>
            <person name="Ohm R."/>
            <person name="Pangilinan J."/>
            <person name="Park H.-J."/>
            <person name="Ramirez L."/>
            <person name="Alfaro M."/>
            <person name="Sun H."/>
            <person name="Tritt A."/>
            <person name="Yoshinaga Y."/>
            <person name="Zwiers L.-H."/>
            <person name="Turgeon B."/>
            <person name="Goodwin S."/>
            <person name="Spatafora J."/>
            <person name="Crous P."/>
            <person name="Grigoriev I."/>
        </authorList>
    </citation>
    <scope>NUCLEOTIDE SEQUENCE</scope>
    <source>
        <strain evidence="2">CBS 109.77</strain>
    </source>
</reference>
<evidence type="ECO:0000313" key="2">
    <source>
        <dbReference type="EMBL" id="KAF2799509.1"/>
    </source>
</evidence>
<dbReference type="Proteomes" id="UP000799757">
    <property type="component" value="Unassembled WGS sequence"/>
</dbReference>
<dbReference type="PANTHER" id="PTHR38848">
    <property type="entry name" value="G-PROTEIN COUPLED RECEPTORS FAMILY 3 PROFILE DOMAIN-CONTAINING PROTEIN"/>
    <property type="match status" value="1"/>
</dbReference>
<dbReference type="PANTHER" id="PTHR38848:SF3">
    <property type="entry name" value="G-PROTEIN COUPLED RECEPTORS FAMILY 3 PROFILE DOMAIN-CONTAINING PROTEIN"/>
    <property type="match status" value="1"/>
</dbReference>
<keyword evidence="1" id="KW-1133">Transmembrane helix</keyword>
<gene>
    <name evidence="2" type="ORF">K505DRAFT_294507</name>
</gene>
<keyword evidence="3" id="KW-1185">Reference proteome</keyword>
<keyword evidence="1" id="KW-0812">Transmembrane</keyword>
<name>A0A6A6XSX6_9PLEO</name>
<feature type="transmembrane region" description="Helical" evidence="1">
    <location>
        <begin position="115"/>
        <end position="134"/>
    </location>
</feature>
<accession>A0A6A6XSX6</accession>
<dbReference type="EMBL" id="MU001763">
    <property type="protein sequence ID" value="KAF2799509.1"/>
    <property type="molecule type" value="Genomic_DNA"/>
</dbReference>
<keyword evidence="1" id="KW-0472">Membrane</keyword>
<dbReference type="AlphaFoldDB" id="A0A6A6XSX6"/>
<feature type="transmembrane region" description="Helical" evidence="1">
    <location>
        <begin position="180"/>
        <end position="202"/>
    </location>
</feature>
<sequence length="332" mass="36857">MVGDVTPAKVPLAGNIVSIILSMVTITVLAVCLIIIIIYADSTLFVFVTAIISRGFGINSSPQICEGGIILCLVCYLSTKVLIYYFLVEKAVRIAYINDKGVCIIGMQKIGMFPLISFDVVVNVYLTLLFIIPLRRLYSYQHNKNTALHIIAFRSFVGSCATLISSVVNLTILMALKGEPGWICLMCCNADILFSALVLHWVTQVDSTHSNMSSVPNQATIDLEHGVIDNTLDVPQTRRISNNNVHSMWPGHHNRISDQKQSLGIGGTVTTECRGASFNEGRMSEEEIIELHKIRVQTEHTQEVEIDSRSDSEHEVYNTYKGEERMSAEKMV</sequence>
<protein>
    <submittedName>
        <fullName evidence="2">Uncharacterized protein</fullName>
    </submittedName>
</protein>
<proteinExistence type="predicted"/>
<organism evidence="2 3">
    <name type="scientific">Melanomma pulvis-pyrius CBS 109.77</name>
    <dbReference type="NCBI Taxonomy" id="1314802"/>
    <lineage>
        <taxon>Eukaryota</taxon>
        <taxon>Fungi</taxon>
        <taxon>Dikarya</taxon>
        <taxon>Ascomycota</taxon>
        <taxon>Pezizomycotina</taxon>
        <taxon>Dothideomycetes</taxon>
        <taxon>Pleosporomycetidae</taxon>
        <taxon>Pleosporales</taxon>
        <taxon>Melanommataceae</taxon>
        <taxon>Melanomma</taxon>
    </lineage>
</organism>
<evidence type="ECO:0000313" key="3">
    <source>
        <dbReference type="Proteomes" id="UP000799757"/>
    </source>
</evidence>
<dbReference type="OrthoDB" id="3210850at2759"/>
<feature type="transmembrane region" description="Helical" evidence="1">
    <location>
        <begin position="146"/>
        <end position="168"/>
    </location>
</feature>
<evidence type="ECO:0000256" key="1">
    <source>
        <dbReference type="SAM" id="Phobius"/>
    </source>
</evidence>
<feature type="transmembrane region" description="Helical" evidence="1">
    <location>
        <begin position="64"/>
        <end position="87"/>
    </location>
</feature>